<dbReference type="AlphaFoldDB" id="A0A3P7NLF5"/>
<organism evidence="1 2">
    <name type="scientific">Dibothriocephalus latus</name>
    <name type="common">Fish tapeworm</name>
    <name type="synonym">Diphyllobothrium latum</name>
    <dbReference type="NCBI Taxonomy" id="60516"/>
    <lineage>
        <taxon>Eukaryota</taxon>
        <taxon>Metazoa</taxon>
        <taxon>Spiralia</taxon>
        <taxon>Lophotrochozoa</taxon>
        <taxon>Platyhelminthes</taxon>
        <taxon>Cestoda</taxon>
        <taxon>Eucestoda</taxon>
        <taxon>Diphyllobothriidea</taxon>
        <taxon>Diphyllobothriidae</taxon>
        <taxon>Dibothriocephalus</taxon>
    </lineage>
</organism>
<protein>
    <submittedName>
        <fullName evidence="1">Uncharacterized protein</fullName>
    </submittedName>
</protein>
<name>A0A3P7NLF5_DIBLA</name>
<dbReference type="Proteomes" id="UP000281553">
    <property type="component" value="Unassembled WGS sequence"/>
</dbReference>
<dbReference type="EMBL" id="UYRU01081330">
    <property type="protein sequence ID" value="VDN31801.1"/>
    <property type="molecule type" value="Genomic_DNA"/>
</dbReference>
<proteinExistence type="predicted"/>
<evidence type="ECO:0000313" key="2">
    <source>
        <dbReference type="Proteomes" id="UP000281553"/>
    </source>
</evidence>
<sequence length="81" mass="8977">MTTLLPNIQNEMRDIKAKLAIIDAKLDATLKNPSSAPFSVPPARTECLVPSPITSMAEFDGFEEASWTPNTGSRRYEFSLF</sequence>
<keyword evidence="2" id="KW-1185">Reference proteome</keyword>
<accession>A0A3P7NLF5</accession>
<reference evidence="1 2" key="1">
    <citation type="submission" date="2018-11" db="EMBL/GenBank/DDBJ databases">
        <authorList>
            <consortium name="Pathogen Informatics"/>
        </authorList>
    </citation>
    <scope>NUCLEOTIDE SEQUENCE [LARGE SCALE GENOMIC DNA]</scope>
</reference>
<gene>
    <name evidence="1" type="ORF">DILT_LOCUS15832</name>
</gene>
<evidence type="ECO:0000313" key="1">
    <source>
        <dbReference type="EMBL" id="VDN31801.1"/>
    </source>
</evidence>